<dbReference type="InterPro" id="IPR011761">
    <property type="entry name" value="ATP-grasp"/>
</dbReference>
<dbReference type="PANTHER" id="PTHR23135:SF18">
    <property type="entry name" value="CYANOPHYCIN SYNTHETASE"/>
    <property type="match status" value="1"/>
</dbReference>
<comment type="similarity">
    <text evidence="3">In the C-terminal section; belongs to the MurCDEF family.</text>
</comment>
<accession>A0A7X2MXK5</accession>
<evidence type="ECO:0000256" key="13">
    <source>
        <dbReference type="ARBA" id="ARBA00048425"/>
    </source>
</evidence>
<name>A0A7X2MXK5_9CLOT</name>
<dbReference type="GO" id="GO:0071160">
    <property type="term" value="F:cyanophycin synthetase activity (L-aspartate-adding)"/>
    <property type="evidence" value="ECO:0007669"/>
    <property type="project" value="UniProtKB-EC"/>
</dbReference>
<comment type="catalytic activity">
    <reaction evidence="12">
        <text>[L-4-(L-arginin-2-N-yl)aspartate](n)-L-aspartate + L-arginine + ATP = [L-4-(L-arginin-2-N-yl)aspartate](n+1) + ADP + phosphate + H(+)</text>
        <dbReference type="Rhea" id="RHEA:23888"/>
        <dbReference type="Rhea" id="RHEA-COMP:13732"/>
        <dbReference type="Rhea" id="RHEA-COMP:13733"/>
        <dbReference type="ChEBI" id="CHEBI:15378"/>
        <dbReference type="ChEBI" id="CHEBI:30616"/>
        <dbReference type="ChEBI" id="CHEBI:32682"/>
        <dbReference type="ChEBI" id="CHEBI:43474"/>
        <dbReference type="ChEBI" id="CHEBI:137986"/>
        <dbReference type="ChEBI" id="CHEBI:137990"/>
        <dbReference type="ChEBI" id="CHEBI:456216"/>
        <dbReference type="EC" id="6.3.2.30"/>
    </reaction>
</comment>
<dbReference type="GO" id="GO:0046872">
    <property type="term" value="F:metal ion binding"/>
    <property type="evidence" value="ECO:0007669"/>
    <property type="project" value="InterPro"/>
</dbReference>
<dbReference type="Proteomes" id="UP000460287">
    <property type="component" value="Unassembled WGS sequence"/>
</dbReference>
<dbReference type="SUPFAM" id="SSF56059">
    <property type="entry name" value="Glutathione synthetase ATP-binding domain-like"/>
    <property type="match status" value="1"/>
</dbReference>
<dbReference type="Gene3D" id="3.30.470.20">
    <property type="entry name" value="ATP-grasp fold, B domain"/>
    <property type="match status" value="2"/>
</dbReference>
<comment type="function">
    <text evidence="1">Catalyzes the ATP-dependent polymerization of arginine and aspartate to multi-L-arginyl-poly-L-aspartic acid (cyanophycin; a water-insoluble reserve polymer).</text>
</comment>
<dbReference type="EMBL" id="VULX01000005">
    <property type="protein sequence ID" value="MSR90936.1"/>
    <property type="molecule type" value="Genomic_DNA"/>
</dbReference>
<dbReference type="SUPFAM" id="SSF53244">
    <property type="entry name" value="MurD-like peptide ligases, peptide-binding domain"/>
    <property type="match status" value="1"/>
</dbReference>
<dbReference type="Gene3D" id="3.40.1190.10">
    <property type="entry name" value="Mur-like, catalytic domain"/>
    <property type="match status" value="1"/>
</dbReference>
<evidence type="ECO:0000256" key="2">
    <source>
        <dbReference type="ARBA" id="ARBA00004752"/>
    </source>
</evidence>
<feature type="domain" description="ATP-grasp" evidence="15">
    <location>
        <begin position="218"/>
        <end position="470"/>
    </location>
</feature>
<dbReference type="Pfam" id="PF08443">
    <property type="entry name" value="RimK"/>
    <property type="match status" value="2"/>
</dbReference>
<gene>
    <name evidence="16" type="primary">cphA</name>
    <name evidence="16" type="ORF">FYJ33_05820</name>
</gene>
<evidence type="ECO:0000256" key="10">
    <source>
        <dbReference type="ARBA" id="ARBA00022840"/>
    </source>
</evidence>
<protein>
    <recommendedName>
        <fullName evidence="7">Cyanophycin synthetase</fullName>
        <ecNumber evidence="6">6.3.2.29</ecNumber>
        <ecNumber evidence="5">6.3.2.30</ecNumber>
    </recommendedName>
    <alternativeName>
        <fullName evidence="11">Cyanophycin synthase</fullName>
    </alternativeName>
</protein>
<evidence type="ECO:0000259" key="15">
    <source>
        <dbReference type="PROSITE" id="PS50975"/>
    </source>
</evidence>
<keyword evidence="10 14" id="KW-0067">ATP-binding</keyword>
<keyword evidence="8 16" id="KW-0436">Ligase</keyword>
<evidence type="ECO:0000256" key="1">
    <source>
        <dbReference type="ARBA" id="ARBA00003184"/>
    </source>
</evidence>
<evidence type="ECO:0000256" key="7">
    <source>
        <dbReference type="ARBA" id="ARBA00022036"/>
    </source>
</evidence>
<dbReference type="PROSITE" id="PS50975">
    <property type="entry name" value="ATP_GRASP"/>
    <property type="match status" value="1"/>
</dbReference>
<dbReference type="Gene3D" id="3.90.190.20">
    <property type="entry name" value="Mur ligase, C-terminal domain"/>
    <property type="match status" value="1"/>
</dbReference>
<reference evidence="16 17" key="1">
    <citation type="submission" date="2019-08" db="EMBL/GenBank/DDBJ databases">
        <title>In-depth cultivation of the pig gut microbiome towards novel bacterial diversity and tailored functional studies.</title>
        <authorList>
            <person name="Wylensek D."/>
            <person name="Hitch T.C.A."/>
            <person name="Clavel T."/>
        </authorList>
    </citation>
    <scope>NUCLEOTIDE SEQUENCE [LARGE SCALE GENOMIC DNA]</scope>
    <source>
        <strain evidence="16 17">WCA-383-APC-5B</strain>
    </source>
</reference>
<dbReference type="InterPro" id="IPR004101">
    <property type="entry name" value="Mur_ligase_C"/>
</dbReference>
<dbReference type="InterPro" id="IPR044019">
    <property type="entry name" value="Cyanophycin_syn_N"/>
</dbReference>
<dbReference type="Pfam" id="PF02875">
    <property type="entry name" value="Mur_ligase_C"/>
    <property type="match status" value="1"/>
</dbReference>
<proteinExistence type="inferred from homology"/>
<evidence type="ECO:0000313" key="16">
    <source>
        <dbReference type="EMBL" id="MSR90936.1"/>
    </source>
</evidence>
<dbReference type="InterPro" id="IPR011810">
    <property type="entry name" value="Cya_phycin_syn"/>
</dbReference>
<dbReference type="EC" id="6.3.2.29" evidence="6"/>
<comment type="caution">
    <text evidence="16">The sequence shown here is derived from an EMBL/GenBank/DDBJ whole genome shotgun (WGS) entry which is preliminary data.</text>
</comment>
<dbReference type="SUPFAM" id="SSF53623">
    <property type="entry name" value="MurD-like peptide ligases, catalytic domain"/>
    <property type="match status" value="1"/>
</dbReference>
<comment type="subunit">
    <text evidence="4">Homodimer.</text>
</comment>
<sequence length="868" mass="97081">MKIIDKTIFEGRNIYSHKKCIRLDVDLEGYSEVPTKNINMFNKNLLKMVPELYKHRCGIDEEHGFVKRLEEGTYLAHVCEHTIIALQNMLGIDLAYGKAREVSGDHYYIIFQYQYKILALNIAYLAVDIVNSLIENQKIDFDKRYEELQKILVKEQMGASTKELLKAAKKRGLPYISIGDSGMYQIGYGRKGKLISATIGENTRCIGVDIACDKYLTKQILKSNFIPIADGEKVYNTLELIKYSERLGYPLVLKPQFGNKGNGVILNITSSKELIESYIALKKTTDDIIVEKYYEGKDYRVCLVDYKVVAVAKRIPPYVIGNGKLSIKKLLCNLNSDSNRGNGHEKPLTKVRIDNQLVSYLSEQGVNLNSIPKENERIFLRKNANLSTGAIAVDCTDEISDENKEICERAAKALGLDICGIDICSKDISSSLNKEGIIVEINAAPGIRMHHFPSEGKPRDVAGAIIDMIYRNNFDNIPVISVTGTNGKTTTTRLISYVFSRIGYNVGMTTTSGISVGGKSIDRGDDTGVTSARSILLNKDVDIAVLETARGGIVRRGLAYDLADVAVLTNITEDHLGLDGIETMEDLSKAKALVVEAVKEDGFAVINADDKWSLSIIDRIKSNIIYFSMNYENEFIQNNIKNNLKAVYYKDNRIYIFNNGRTYMVADIKDIPITLNGKLKYNIKNVMAACCALTAMNVDYCMISKGVTDFNENDNEGRFNIYNIAGVDVVLDYGHNIDGYNCVLESLKGMDNRKLVGIIGVPGDRGNDVIERIGKMCSDVFDKIYIKEDCDKRGRKNGEVADILLKGVRSGKCKNVKVVLDELDALKEAIDDSSKGDMIIEFYENFEKLSSYINEQGEYNGEERAQNY</sequence>
<keyword evidence="9 14" id="KW-0547">Nucleotide-binding</keyword>
<dbReference type="InterPro" id="IPR013221">
    <property type="entry name" value="Mur_ligase_cen"/>
</dbReference>
<evidence type="ECO:0000256" key="8">
    <source>
        <dbReference type="ARBA" id="ARBA00022598"/>
    </source>
</evidence>
<evidence type="ECO:0000256" key="12">
    <source>
        <dbReference type="ARBA" id="ARBA00048094"/>
    </source>
</evidence>
<evidence type="ECO:0000256" key="4">
    <source>
        <dbReference type="ARBA" id="ARBA00011738"/>
    </source>
</evidence>
<evidence type="ECO:0000256" key="3">
    <source>
        <dbReference type="ARBA" id="ARBA00009060"/>
    </source>
</evidence>
<evidence type="ECO:0000313" key="17">
    <source>
        <dbReference type="Proteomes" id="UP000460287"/>
    </source>
</evidence>
<dbReference type="PANTHER" id="PTHR23135">
    <property type="entry name" value="MUR LIGASE FAMILY MEMBER"/>
    <property type="match status" value="1"/>
</dbReference>
<dbReference type="AlphaFoldDB" id="A0A7X2MXK5"/>
<evidence type="ECO:0000256" key="11">
    <source>
        <dbReference type="ARBA" id="ARBA00031353"/>
    </source>
</evidence>
<evidence type="ECO:0000256" key="6">
    <source>
        <dbReference type="ARBA" id="ARBA00013005"/>
    </source>
</evidence>
<evidence type="ECO:0000256" key="14">
    <source>
        <dbReference type="PROSITE-ProRule" id="PRU00409"/>
    </source>
</evidence>
<dbReference type="NCBIfam" id="NF010623">
    <property type="entry name" value="PRK14016.1"/>
    <property type="match status" value="1"/>
</dbReference>
<dbReference type="InterPro" id="IPR013651">
    <property type="entry name" value="ATP-grasp_RimK-type"/>
</dbReference>
<dbReference type="InterPro" id="IPR036615">
    <property type="entry name" value="Mur_ligase_C_dom_sf"/>
</dbReference>
<comment type="pathway">
    <text evidence="2">Cell wall biogenesis; peptidoglycan biosynthesis.</text>
</comment>
<evidence type="ECO:0000256" key="5">
    <source>
        <dbReference type="ARBA" id="ARBA00012968"/>
    </source>
</evidence>
<dbReference type="EC" id="6.3.2.30" evidence="5"/>
<dbReference type="Pfam" id="PF08245">
    <property type="entry name" value="Mur_ligase_M"/>
    <property type="match status" value="1"/>
</dbReference>
<dbReference type="GO" id="GO:0071161">
    <property type="term" value="F:cyanophycin synthetase activity (L-arginine-adding)"/>
    <property type="evidence" value="ECO:0007669"/>
    <property type="project" value="UniProtKB-EC"/>
</dbReference>
<organism evidence="16 17">
    <name type="scientific">Inconstantimicrobium porci</name>
    <dbReference type="NCBI Taxonomy" id="2652291"/>
    <lineage>
        <taxon>Bacteria</taxon>
        <taxon>Bacillati</taxon>
        <taxon>Bacillota</taxon>
        <taxon>Clostridia</taxon>
        <taxon>Eubacteriales</taxon>
        <taxon>Clostridiaceae</taxon>
        <taxon>Inconstantimicrobium</taxon>
    </lineage>
</organism>
<evidence type="ECO:0000256" key="9">
    <source>
        <dbReference type="ARBA" id="ARBA00022741"/>
    </source>
</evidence>
<dbReference type="NCBIfam" id="TIGR02068">
    <property type="entry name" value="cya_phycin_syn"/>
    <property type="match status" value="1"/>
</dbReference>
<dbReference type="Pfam" id="PF18921">
    <property type="entry name" value="Cyanophycin_syn"/>
    <property type="match status" value="1"/>
</dbReference>
<comment type="catalytic activity">
    <reaction evidence="13">
        <text>[L-4-(L-arginin-2-N-yl)aspartate](n) + L-aspartate + ATP = [L-4-(L-arginin-2-N-yl)aspartate](n)-L-aspartate + ADP + phosphate + H(+)</text>
        <dbReference type="Rhea" id="RHEA:13277"/>
        <dbReference type="Rhea" id="RHEA-COMP:13728"/>
        <dbReference type="Rhea" id="RHEA-COMP:13733"/>
        <dbReference type="ChEBI" id="CHEBI:15378"/>
        <dbReference type="ChEBI" id="CHEBI:29991"/>
        <dbReference type="ChEBI" id="CHEBI:30616"/>
        <dbReference type="ChEBI" id="CHEBI:43474"/>
        <dbReference type="ChEBI" id="CHEBI:137986"/>
        <dbReference type="ChEBI" id="CHEBI:137990"/>
        <dbReference type="ChEBI" id="CHEBI:456216"/>
        <dbReference type="EC" id="6.3.2.29"/>
    </reaction>
</comment>
<dbReference type="InterPro" id="IPR036565">
    <property type="entry name" value="Mur-like_cat_sf"/>
</dbReference>
<keyword evidence="17" id="KW-1185">Reference proteome</keyword>
<dbReference type="GO" id="GO:0005524">
    <property type="term" value="F:ATP binding"/>
    <property type="evidence" value="ECO:0007669"/>
    <property type="project" value="UniProtKB-UniRule"/>
</dbReference>
<dbReference type="RefSeq" id="WP_154530814.1">
    <property type="nucleotide sequence ID" value="NZ_JAQXTV010000120.1"/>
</dbReference>